<name>A0A223KVM1_9BACI</name>
<evidence type="ECO:0008006" key="5">
    <source>
        <dbReference type="Google" id="ProtNLM"/>
    </source>
</evidence>
<dbReference type="GO" id="GO:0016616">
    <property type="term" value="F:oxidoreductase activity, acting on the CH-OH group of donors, NAD or NADP as acceptor"/>
    <property type="evidence" value="ECO:0007669"/>
    <property type="project" value="TreeGrafter"/>
</dbReference>
<dbReference type="RefSeq" id="WP_066417955.1">
    <property type="nucleotide sequence ID" value="NZ_CP018866.1"/>
</dbReference>
<evidence type="ECO:0000313" key="3">
    <source>
        <dbReference type="EMBL" id="AST93506.1"/>
    </source>
</evidence>
<dbReference type="Pfam" id="PF13561">
    <property type="entry name" value="adh_short_C2"/>
    <property type="match status" value="1"/>
</dbReference>
<dbReference type="FunFam" id="3.40.50.720:FF:000084">
    <property type="entry name" value="Short-chain dehydrogenase reductase"/>
    <property type="match status" value="1"/>
</dbReference>
<dbReference type="Proteomes" id="UP000215224">
    <property type="component" value="Chromosome"/>
</dbReference>
<sequence>MEKTVLITGAASEIGQAILRRFLVNGYQVIATEVEFQRKTLEDCIRSMSIDDQQMIKFYSLDLEKDEEVLQFSEYLKDTYTISALVNIAGINILKNFFDWNVEELRKVVDINWIGTFLLTKAVAESMVAKSIAGTITTISSQHGIVVNKERVPYCISKASLIHLTKVLGLELAPYNIRVNCVSPTYVKTDKNSHILNSNRYIDEELVKIPLNRYAIPDDVADAVEFLTSPASKMITGHNLVVDGGWTIQ</sequence>
<dbReference type="PRINTS" id="PR00081">
    <property type="entry name" value="GDHRDH"/>
</dbReference>
<proteinExistence type="inferred from homology"/>
<dbReference type="EMBL" id="CP018866">
    <property type="protein sequence ID" value="AST93506.1"/>
    <property type="molecule type" value="Genomic_DNA"/>
</dbReference>
<reference evidence="3 4" key="1">
    <citation type="submission" date="2016-12" db="EMBL/GenBank/DDBJ databases">
        <title>The whole genome sequencing and assembly of Bacillus cohnii DSM 6307T strain.</title>
        <authorList>
            <person name="Lee Y.-J."/>
            <person name="Yi H."/>
            <person name="Bahn Y.-S."/>
            <person name="Kim J.F."/>
            <person name="Lee D.-W."/>
        </authorList>
    </citation>
    <scope>NUCLEOTIDE SEQUENCE [LARGE SCALE GENOMIC DNA]</scope>
    <source>
        <strain evidence="3 4">DSM 6307</strain>
    </source>
</reference>
<dbReference type="PRINTS" id="PR00080">
    <property type="entry name" value="SDRFAMILY"/>
</dbReference>
<accession>A0A223KVM1</accession>
<organism evidence="3 4">
    <name type="scientific">Sutcliffiella cohnii</name>
    <dbReference type="NCBI Taxonomy" id="33932"/>
    <lineage>
        <taxon>Bacteria</taxon>
        <taxon>Bacillati</taxon>
        <taxon>Bacillota</taxon>
        <taxon>Bacilli</taxon>
        <taxon>Bacillales</taxon>
        <taxon>Bacillaceae</taxon>
        <taxon>Sutcliffiella</taxon>
    </lineage>
</organism>
<evidence type="ECO:0000256" key="1">
    <source>
        <dbReference type="ARBA" id="ARBA00006484"/>
    </source>
</evidence>
<evidence type="ECO:0000313" key="4">
    <source>
        <dbReference type="Proteomes" id="UP000215224"/>
    </source>
</evidence>
<dbReference type="STRING" id="1314751.GCA_001591425_03057"/>
<dbReference type="AlphaFoldDB" id="A0A223KVM1"/>
<dbReference type="PANTHER" id="PTHR42760:SF40">
    <property type="entry name" value="3-OXOACYL-[ACYL-CARRIER-PROTEIN] REDUCTASE, CHLOROPLASTIC"/>
    <property type="match status" value="1"/>
</dbReference>
<dbReference type="InterPro" id="IPR036291">
    <property type="entry name" value="NAD(P)-bd_dom_sf"/>
</dbReference>
<dbReference type="PROSITE" id="PS00061">
    <property type="entry name" value="ADH_SHORT"/>
    <property type="match status" value="1"/>
</dbReference>
<dbReference type="Gene3D" id="3.40.50.720">
    <property type="entry name" value="NAD(P)-binding Rossmann-like Domain"/>
    <property type="match status" value="1"/>
</dbReference>
<dbReference type="InterPro" id="IPR002347">
    <property type="entry name" value="SDR_fam"/>
</dbReference>
<evidence type="ECO:0000256" key="2">
    <source>
        <dbReference type="ARBA" id="ARBA00023002"/>
    </source>
</evidence>
<dbReference type="PANTHER" id="PTHR42760">
    <property type="entry name" value="SHORT-CHAIN DEHYDROGENASES/REDUCTASES FAMILY MEMBER"/>
    <property type="match status" value="1"/>
</dbReference>
<keyword evidence="2" id="KW-0560">Oxidoreductase</keyword>
<dbReference type="KEGG" id="bcoh:BC6307_20655"/>
<comment type="similarity">
    <text evidence="1">Belongs to the short-chain dehydrogenases/reductases (SDR) family.</text>
</comment>
<dbReference type="CDD" id="cd05233">
    <property type="entry name" value="SDR_c"/>
    <property type="match status" value="1"/>
</dbReference>
<gene>
    <name evidence="3" type="ORF">BC6307_20655</name>
</gene>
<dbReference type="GO" id="GO:0008206">
    <property type="term" value="P:bile acid metabolic process"/>
    <property type="evidence" value="ECO:0007669"/>
    <property type="project" value="UniProtKB-ARBA"/>
</dbReference>
<keyword evidence="4" id="KW-1185">Reference proteome</keyword>
<dbReference type="GO" id="GO:0030497">
    <property type="term" value="P:fatty acid elongation"/>
    <property type="evidence" value="ECO:0007669"/>
    <property type="project" value="TreeGrafter"/>
</dbReference>
<dbReference type="SUPFAM" id="SSF51735">
    <property type="entry name" value="NAD(P)-binding Rossmann-fold domains"/>
    <property type="match status" value="1"/>
</dbReference>
<dbReference type="InterPro" id="IPR020904">
    <property type="entry name" value="Sc_DH/Rdtase_CS"/>
</dbReference>
<protein>
    <recommendedName>
        <fullName evidence="5">SDR family oxidoreductase</fullName>
    </recommendedName>
</protein>